<dbReference type="GO" id="GO:0005737">
    <property type="term" value="C:cytoplasm"/>
    <property type="evidence" value="ECO:0007669"/>
    <property type="project" value="TreeGrafter"/>
</dbReference>
<evidence type="ECO:0000256" key="4">
    <source>
        <dbReference type="ARBA" id="ARBA00023239"/>
    </source>
</evidence>
<feature type="domain" description="NAD-dependent epimerase/dehydratase" evidence="5">
    <location>
        <begin position="1"/>
        <end position="247"/>
    </location>
</feature>
<dbReference type="Pfam" id="PF01370">
    <property type="entry name" value="Epimerase"/>
    <property type="match status" value="1"/>
</dbReference>
<dbReference type="InterPro" id="IPR036291">
    <property type="entry name" value="NAD(P)-bd_dom_sf"/>
</dbReference>
<accession>A0A7V8HPX6</accession>
<dbReference type="InterPro" id="IPR001509">
    <property type="entry name" value="Epimerase_deHydtase"/>
</dbReference>
<dbReference type="GO" id="GO:0070403">
    <property type="term" value="F:NAD+ binding"/>
    <property type="evidence" value="ECO:0007669"/>
    <property type="project" value="InterPro"/>
</dbReference>
<keyword evidence="2" id="KW-0210">Decarboxylase</keyword>
<keyword evidence="3" id="KW-0520">NAD</keyword>
<keyword evidence="4 6" id="KW-0456">Lyase</keyword>
<dbReference type="Gene3D" id="3.40.50.720">
    <property type="entry name" value="NAD(P)-binding Rossmann-like Domain"/>
    <property type="match status" value="1"/>
</dbReference>
<comment type="caution">
    <text evidence="6">The sequence shown here is derived from an EMBL/GenBank/DDBJ whole genome shotgun (WGS) entry which is preliminary data.</text>
</comment>
<evidence type="ECO:0000256" key="3">
    <source>
        <dbReference type="ARBA" id="ARBA00023027"/>
    </source>
</evidence>
<proteinExistence type="predicted"/>
<evidence type="ECO:0000313" key="7">
    <source>
        <dbReference type="Proteomes" id="UP000029109"/>
    </source>
</evidence>
<evidence type="ECO:0000256" key="2">
    <source>
        <dbReference type="ARBA" id="ARBA00022793"/>
    </source>
</evidence>
<dbReference type="PANTHER" id="PTHR43078">
    <property type="entry name" value="UDP-GLUCURONIC ACID DECARBOXYLASE-RELATED"/>
    <property type="match status" value="1"/>
</dbReference>
<dbReference type="InterPro" id="IPR044516">
    <property type="entry name" value="UXS-like"/>
</dbReference>
<dbReference type="EMBL" id="JGZJ01000008">
    <property type="protein sequence ID" value="KFI82576.1"/>
    <property type="molecule type" value="Genomic_DNA"/>
</dbReference>
<evidence type="ECO:0000256" key="1">
    <source>
        <dbReference type="ARBA" id="ARBA00001911"/>
    </source>
</evidence>
<comment type="cofactor">
    <cofactor evidence="1">
        <name>NAD(+)</name>
        <dbReference type="ChEBI" id="CHEBI:57540"/>
    </cofactor>
</comment>
<dbReference type="GO" id="GO:0042732">
    <property type="term" value="P:D-xylose metabolic process"/>
    <property type="evidence" value="ECO:0007669"/>
    <property type="project" value="InterPro"/>
</dbReference>
<dbReference type="SUPFAM" id="SSF51735">
    <property type="entry name" value="NAD(P)-binding Rossmann-fold domains"/>
    <property type="match status" value="1"/>
</dbReference>
<evidence type="ECO:0000259" key="5">
    <source>
        <dbReference type="Pfam" id="PF01370"/>
    </source>
</evidence>
<dbReference type="EC" id="4.1.1.35" evidence="6"/>
<dbReference type="AlphaFoldDB" id="A0A7V8HPX6"/>
<dbReference type="PANTHER" id="PTHR43078:SF6">
    <property type="entry name" value="UDP-GLUCURONIC ACID DECARBOXYLASE 1"/>
    <property type="match status" value="1"/>
</dbReference>
<gene>
    <name evidence="6" type="ORF">BPULL_2162</name>
</gene>
<organism evidence="6 7">
    <name type="scientific">Bifidobacterium pullorum</name>
    <dbReference type="NCBI Taxonomy" id="78448"/>
    <lineage>
        <taxon>Bacteria</taxon>
        <taxon>Bacillati</taxon>
        <taxon>Actinomycetota</taxon>
        <taxon>Actinomycetes</taxon>
        <taxon>Bifidobacteriales</taxon>
        <taxon>Bifidobacteriaceae</taxon>
        <taxon>Bifidobacterium</taxon>
    </lineage>
</organism>
<name>A0A7V8HPX6_9BIFI</name>
<dbReference type="GO" id="GO:0048040">
    <property type="term" value="F:UDP-glucuronate decarboxylase activity"/>
    <property type="evidence" value="ECO:0007669"/>
    <property type="project" value="UniProtKB-EC"/>
</dbReference>
<reference evidence="6 7" key="1">
    <citation type="submission" date="2014-03" db="EMBL/GenBank/DDBJ databases">
        <title>Genomics of Bifidobacteria.</title>
        <authorList>
            <person name="Ventura M."/>
            <person name="Milani C."/>
            <person name="Lugli G.A."/>
        </authorList>
    </citation>
    <scope>NUCLEOTIDE SEQUENCE [LARGE SCALE GENOMIC DNA]</scope>
    <source>
        <strain evidence="6 7">LMG 21816</strain>
    </source>
</reference>
<protein>
    <submittedName>
        <fullName evidence="6">dTDP-glucose 4,6-dehydratase</fullName>
        <ecNumber evidence="6">4.1.1.35</ecNumber>
    </submittedName>
</protein>
<sequence length="321" mass="35369">MIGAFLIDVLMWKNKRDDFQCDVLALGRNRDKALQRLPYWDNTSFAFERVDIGKPGSVPKVASDVVIHLASTTHPLAYTTEPVSTITSNVFGLKNLLDYSLRSEERCGTIYEGCNEFVFASSVEIYGRNRGDVDKFAEDYCGYIDSNTLRAGYPEAKRLGESLCQAYARQYGVRSVVPRLARVYGPTLLPTDSKALSQFLHRGLAGEDIVLKSDGTQMFSYIYVGDAVSALLRCMIDGQSGEAYNVADTSSDVTLRDLAGMVATACGVDVVFETPDTQEAQGYSTANRAVMSADKLRTLGWSPKYDICSGISHTLQVMRCL</sequence>
<dbReference type="Proteomes" id="UP000029109">
    <property type="component" value="Unassembled WGS sequence"/>
</dbReference>
<evidence type="ECO:0000313" key="6">
    <source>
        <dbReference type="EMBL" id="KFI82576.1"/>
    </source>
</evidence>